<dbReference type="KEGG" id="mhk:DFR87_04480"/>
<reference evidence="2" key="3">
    <citation type="submission" date="2020-03" db="EMBL/GenBank/DDBJ databases">
        <title>Sequencing and Assembly of Multiple Reported Metal-Biooxidizing Members of the Extremely Thermoacidophilic Archaeal Family Sulfolobaceae.</title>
        <authorList>
            <person name="Counts J.A."/>
            <person name="Kelly R.M."/>
        </authorList>
    </citation>
    <scope>NUCLEOTIDE SEQUENCE [LARGE SCALE GENOMIC DNA]</scope>
    <source>
        <strain evidence="2">HO1-1</strain>
    </source>
</reference>
<keyword evidence="2" id="KW-1185">Reference proteome</keyword>
<sequence length="88" mass="10208">MPTLIVMGKDCGMYIVDGDCAYEVKSRDVLFFADFEFMYDLLSEDIKKNISDGYEHCDAIRISVRNRTIIVDIFELSMNKKKRSGRLL</sequence>
<dbReference type="GeneID" id="36834572"/>
<dbReference type="STRING" id="1293036.GCA_001315825_01144"/>
<dbReference type="RefSeq" id="WP_110368990.1">
    <property type="nucleotide sequence ID" value="NZ_CP029287.2"/>
</dbReference>
<dbReference type="EMBL" id="CP029287">
    <property type="protein sequence ID" value="AWR99071.1"/>
    <property type="molecule type" value="Genomic_DNA"/>
</dbReference>
<reference evidence="1 2" key="1">
    <citation type="submission" date="2018-05" db="EMBL/GenBank/DDBJ databases">
        <title>Complete Genome Sequences of Extremely Thermoacidophilic, Metal-Mobilizing Type-Strain Members of the Archaeal Family Sulfolobaceae: Acidianus brierleyi DSM-1651T, Acidianus sulfidivorans DSM-18786T, Metallosphaera hakonensis DSM-7519T, and Metallosphaera prunae DSM-10039T.</title>
        <authorList>
            <person name="Counts J.A."/>
            <person name="Kelly R.M."/>
        </authorList>
    </citation>
    <scope>NUCLEOTIDE SEQUENCE [LARGE SCALE GENOMIC DNA]</scope>
    <source>
        <strain evidence="1 2">HO1-1</strain>
    </source>
</reference>
<evidence type="ECO:0000313" key="2">
    <source>
        <dbReference type="Proteomes" id="UP000247586"/>
    </source>
</evidence>
<organism evidence="1 2">
    <name type="scientific">Metallosphaera hakonensis JCM 8857 = DSM 7519</name>
    <dbReference type="NCBI Taxonomy" id="1293036"/>
    <lineage>
        <taxon>Archaea</taxon>
        <taxon>Thermoproteota</taxon>
        <taxon>Thermoprotei</taxon>
        <taxon>Sulfolobales</taxon>
        <taxon>Sulfolobaceae</taxon>
        <taxon>Metallosphaera</taxon>
    </lineage>
</organism>
<accession>A0A2U9ISN4</accession>
<dbReference type="Proteomes" id="UP000247586">
    <property type="component" value="Chromosome"/>
</dbReference>
<gene>
    <name evidence="1" type="ORF">DFR87_04480</name>
</gene>
<name>A0A2U9ISN4_9CREN</name>
<evidence type="ECO:0000313" key="1">
    <source>
        <dbReference type="EMBL" id="AWR99071.1"/>
    </source>
</evidence>
<dbReference type="AlphaFoldDB" id="A0A2U9ISN4"/>
<protein>
    <submittedName>
        <fullName evidence="1">Uncharacterized protein</fullName>
    </submittedName>
</protein>
<reference evidence="2" key="2">
    <citation type="submission" date="2020-03" db="EMBL/GenBank/DDBJ databases">
        <title>Complete Genome Sequences of Extremely Thermoacidophilic, Metal-Mobilizing Type-Strain Members of the Archaeal Family Sulfolobaceae: Acidianus brierleyi DSM-1651T, Acidianus sulfidivorans DSM-18786T, Metallosphaera hakonensis DSM-7519T, and Metallosphaera prunae DSM-10039T.</title>
        <authorList>
            <person name="Counts J.A."/>
            <person name="Kelly R.M."/>
        </authorList>
    </citation>
    <scope>NUCLEOTIDE SEQUENCE [LARGE SCALE GENOMIC DNA]</scope>
    <source>
        <strain evidence="2">HO1-1</strain>
    </source>
</reference>
<proteinExistence type="predicted"/>